<keyword evidence="3" id="KW-1185">Reference proteome</keyword>
<dbReference type="Proteomes" id="UP000216024">
    <property type="component" value="Unassembled WGS sequence"/>
</dbReference>
<name>A0A267MGN4_9FIRM</name>
<protein>
    <submittedName>
        <fullName evidence="2">Prolyl-tRNA editing protein</fullName>
    </submittedName>
</protein>
<gene>
    <name evidence="2" type="ORF">CCE28_14800</name>
</gene>
<evidence type="ECO:0000259" key="1">
    <source>
        <dbReference type="Pfam" id="PF04073"/>
    </source>
</evidence>
<reference evidence="2 3" key="1">
    <citation type="submission" date="2017-06" db="EMBL/GenBank/DDBJ databases">
        <title>Draft genome sequence of anaerobic fermentative bacterium Anaeromicrobium sediminis DY2726D isolated from West Pacific Ocean sediments.</title>
        <authorList>
            <person name="Zeng X."/>
        </authorList>
    </citation>
    <scope>NUCLEOTIDE SEQUENCE [LARGE SCALE GENOMIC DNA]</scope>
    <source>
        <strain evidence="2 3">DY2726D</strain>
    </source>
</reference>
<dbReference type="EMBL" id="NIBG01000014">
    <property type="protein sequence ID" value="PAB58562.1"/>
    <property type="molecule type" value="Genomic_DNA"/>
</dbReference>
<dbReference type="InterPro" id="IPR007214">
    <property type="entry name" value="YbaK/aa-tRNA-synth-assoc-dom"/>
</dbReference>
<evidence type="ECO:0000313" key="2">
    <source>
        <dbReference type="EMBL" id="PAB58562.1"/>
    </source>
</evidence>
<dbReference type="RefSeq" id="WP_095134505.1">
    <property type="nucleotide sequence ID" value="NZ_NIBG01000014.1"/>
</dbReference>
<comment type="caution">
    <text evidence="2">The sequence shown here is derived from an EMBL/GenBank/DDBJ whole genome shotgun (WGS) entry which is preliminary data.</text>
</comment>
<dbReference type="PANTHER" id="PTHR30411:SF1">
    <property type="entry name" value="CYTOPLASMIC PROTEIN"/>
    <property type="match status" value="1"/>
</dbReference>
<proteinExistence type="predicted"/>
<evidence type="ECO:0000313" key="3">
    <source>
        <dbReference type="Proteomes" id="UP000216024"/>
    </source>
</evidence>
<sequence length="152" mass="17204">MSIESVRHFFEERNLNYPIYELEESTATVELAANAHGVEPARIAKTLACHTKEDKIILVMCGDDKLDNKKFKNIFKCKCKFLNFDEVLEFTGHAVGGVCPFGLKTPMKIYLDERIKEFDYVLPAAGSSNSAVRITPEQLESITNATWVDVRK</sequence>
<organism evidence="2 3">
    <name type="scientific">Anaeromicrobium sediminis</name>
    <dbReference type="NCBI Taxonomy" id="1478221"/>
    <lineage>
        <taxon>Bacteria</taxon>
        <taxon>Bacillati</taxon>
        <taxon>Bacillota</taxon>
        <taxon>Clostridia</taxon>
        <taxon>Peptostreptococcales</taxon>
        <taxon>Thermotaleaceae</taxon>
        <taxon>Anaeromicrobium</taxon>
    </lineage>
</organism>
<dbReference type="OrthoDB" id="9798760at2"/>
<feature type="domain" description="YbaK/aminoacyl-tRNA synthetase-associated" evidence="1">
    <location>
        <begin position="24"/>
        <end position="140"/>
    </location>
</feature>
<dbReference type="InterPro" id="IPR036754">
    <property type="entry name" value="YbaK/aa-tRNA-synt-asso_dom_sf"/>
</dbReference>
<accession>A0A267MGN4</accession>
<dbReference type="AlphaFoldDB" id="A0A267MGN4"/>
<dbReference type="SUPFAM" id="SSF55826">
    <property type="entry name" value="YbaK/ProRS associated domain"/>
    <property type="match status" value="1"/>
</dbReference>
<dbReference type="Gene3D" id="3.90.960.10">
    <property type="entry name" value="YbaK/aminoacyl-tRNA synthetase-associated domain"/>
    <property type="match status" value="1"/>
</dbReference>
<dbReference type="Pfam" id="PF04073">
    <property type="entry name" value="tRNA_edit"/>
    <property type="match status" value="1"/>
</dbReference>
<dbReference type="CDD" id="cd04333">
    <property type="entry name" value="ProX_deacylase"/>
    <property type="match status" value="1"/>
</dbReference>
<dbReference type="PANTHER" id="PTHR30411">
    <property type="entry name" value="CYTOPLASMIC PROTEIN"/>
    <property type="match status" value="1"/>
</dbReference>
<dbReference type="GO" id="GO:0002161">
    <property type="term" value="F:aminoacyl-tRNA deacylase activity"/>
    <property type="evidence" value="ECO:0007669"/>
    <property type="project" value="InterPro"/>
</dbReference>